<dbReference type="Proteomes" id="UP000239833">
    <property type="component" value="Chromosome"/>
</dbReference>
<proteinExistence type="predicted"/>
<gene>
    <name evidence="1" type="ORF">ERICIII_02329</name>
</gene>
<reference evidence="2" key="1">
    <citation type="submission" date="2017-02" db="EMBL/GenBank/DDBJ databases">
        <title>Delineation of Paenibacillus larvae strains originating from foulbrood outbreaks.</title>
        <authorList>
            <person name="Beims H."/>
            <person name="Bunk B."/>
            <person name="Sproeer C."/>
            <person name="Mohr K.I."/>
            <person name="Pradella S."/>
            <person name="Guenther G."/>
            <person name="Rohde M."/>
            <person name="von der Ohe W."/>
            <person name="Steinert M."/>
        </authorList>
    </citation>
    <scope>NUCLEOTIDE SEQUENCE [LARGE SCALE GENOMIC DNA]</scope>
    <source>
        <strain evidence="2">Eric_III</strain>
    </source>
</reference>
<dbReference type="EMBL" id="CP019655">
    <property type="protein sequence ID" value="AVF26489.1"/>
    <property type="molecule type" value="Genomic_DNA"/>
</dbReference>
<sequence>MESGTKADIAAATGLSFPTFGTLLSSLVDSGEVIQLSLDESTGGRPAERFAINLYHTITEVLQKLIHQYETIRVISVGLSGGIEEGKIFFIPGYLELEHFDIIDHLTRTFGIPVLAENEIPVFSGNLDLCLSIVFRH</sequence>
<evidence type="ECO:0000313" key="2">
    <source>
        <dbReference type="Proteomes" id="UP000239833"/>
    </source>
</evidence>
<protein>
    <submittedName>
        <fullName evidence="1">ROK family protein</fullName>
    </submittedName>
</protein>
<name>A0A2L1U0N0_9BACL</name>
<dbReference type="InterPro" id="IPR043129">
    <property type="entry name" value="ATPase_NBD"/>
</dbReference>
<dbReference type="Gene3D" id="3.30.420.40">
    <property type="match status" value="1"/>
</dbReference>
<dbReference type="SUPFAM" id="SSF53067">
    <property type="entry name" value="Actin-like ATPase domain"/>
    <property type="match status" value="1"/>
</dbReference>
<accession>A0A2L1U0N0</accession>
<organism evidence="1 2">
    <name type="scientific">Paenibacillus larvae subsp. larvae</name>
    <dbReference type="NCBI Taxonomy" id="147375"/>
    <lineage>
        <taxon>Bacteria</taxon>
        <taxon>Bacillati</taxon>
        <taxon>Bacillota</taxon>
        <taxon>Bacilli</taxon>
        <taxon>Bacillales</taxon>
        <taxon>Paenibacillaceae</taxon>
        <taxon>Paenibacillus</taxon>
    </lineage>
</organism>
<dbReference type="GeneID" id="64219036"/>
<dbReference type="RefSeq" id="WP_077995285.1">
    <property type="nucleotide sequence ID" value="NZ_CP019655.1"/>
</dbReference>
<evidence type="ECO:0000313" key="1">
    <source>
        <dbReference type="EMBL" id="AVF26489.1"/>
    </source>
</evidence>
<dbReference type="AlphaFoldDB" id="A0A2L1U0N0"/>